<name>A0A1P8MV65_9RHOB</name>
<organism evidence="1 2">
    <name type="scientific">Tateyamaria omphalii</name>
    <dbReference type="NCBI Taxonomy" id="299262"/>
    <lineage>
        <taxon>Bacteria</taxon>
        <taxon>Pseudomonadati</taxon>
        <taxon>Pseudomonadota</taxon>
        <taxon>Alphaproteobacteria</taxon>
        <taxon>Rhodobacterales</taxon>
        <taxon>Roseobacteraceae</taxon>
        <taxon>Tateyamaria</taxon>
    </lineage>
</organism>
<dbReference type="RefSeq" id="WP_076627943.1">
    <property type="nucleotide sequence ID" value="NZ_CP019312.1"/>
</dbReference>
<dbReference type="AlphaFoldDB" id="A0A1P8MV65"/>
<gene>
    <name evidence="1" type="ORF">BWR18_10100</name>
</gene>
<evidence type="ECO:0000313" key="2">
    <source>
        <dbReference type="Proteomes" id="UP000186336"/>
    </source>
</evidence>
<accession>A0A1P8MV65</accession>
<dbReference type="KEGG" id="tom:BWR18_10100"/>
<dbReference type="Proteomes" id="UP000186336">
    <property type="component" value="Chromosome"/>
</dbReference>
<dbReference type="OrthoDB" id="8957677at2"/>
<evidence type="ECO:0000313" key="1">
    <source>
        <dbReference type="EMBL" id="APX11990.1"/>
    </source>
</evidence>
<keyword evidence="2" id="KW-1185">Reference proteome</keyword>
<protein>
    <submittedName>
        <fullName evidence="1">Uncharacterized protein</fullName>
    </submittedName>
</protein>
<sequence length="247" mass="26675">MTTLTVTSGQQTYTIAPIPAGPVAHRARAVLRARLVDELTGLGVRGGVSIDTALTGLSARMAGDGIVGFVANPARRFTDLVANAATIDFDVSARRFLPRALSVNLGPFNIGLGDPVDFPDHFEPLDLGDIPLHRSPVRIAGHVMSEVGETRTPLVGVDVQVTGIWSTEPGPDVEAETVVETPEILSLSPVCIETGRLRRQQYARRGSRWLGRPSGCWPLWRRVQLNCGLVIRSGWLLAICLALPMRM</sequence>
<reference evidence="1 2" key="1">
    <citation type="submission" date="2017-01" db="EMBL/GenBank/DDBJ databases">
        <title>Complete genome of Tateyamaria omphalii DOK1-4 isolated from seawater in Dokdo.</title>
        <authorList>
            <person name="Kim J.H."/>
            <person name="Chi W.-J."/>
        </authorList>
    </citation>
    <scope>NUCLEOTIDE SEQUENCE [LARGE SCALE GENOMIC DNA]</scope>
    <source>
        <strain evidence="1 2">DOK1-4</strain>
    </source>
</reference>
<proteinExistence type="predicted"/>
<dbReference type="EMBL" id="CP019312">
    <property type="protein sequence ID" value="APX11990.1"/>
    <property type="molecule type" value="Genomic_DNA"/>
</dbReference>
<dbReference type="STRING" id="299262.BWR18_10100"/>